<protein>
    <submittedName>
        <fullName evidence="2">Uncharacterized protein</fullName>
    </submittedName>
</protein>
<gene>
    <name evidence="2" type="ORF">B0T17DRAFT_657547</name>
</gene>
<dbReference type="AlphaFoldDB" id="A0AA39WH80"/>
<evidence type="ECO:0000313" key="3">
    <source>
        <dbReference type="Proteomes" id="UP001174934"/>
    </source>
</evidence>
<feature type="region of interest" description="Disordered" evidence="1">
    <location>
        <begin position="1"/>
        <end position="70"/>
    </location>
</feature>
<accession>A0AA39WH80</accession>
<reference evidence="2" key="1">
    <citation type="submission" date="2023-06" db="EMBL/GenBank/DDBJ databases">
        <title>Genome-scale phylogeny and comparative genomics of the fungal order Sordariales.</title>
        <authorList>
            <consortium name="Lawrence Berkeley National Laboratory"/>
            <person name="Hensen N."/>
            <person name="Bonometti L."/>
            <person name="Westerberg I."/>
            <person name="Brannstrom I.O."/>
            <person name="Guillou S."/>
            <person name="Cros-Aarteil S."/>
            <person name="Calhoun S."/>
            <person name="Haridas S."/>
            <person name="Kuo A."/>
            <person name="Mondo S."/>
            <person name="Pangilinan J."/>
            <person name="Riley R."/>
            <person name="LaButti K."/>
            <person name="Andreopoulos B."/>
            <person name="Lipzen A."/>
            <person name="Chen C."/>
            <person name="Yanf M."/>
            <person name="Daum C."/>
            <person name="Ng V."/>
            <person name="Clum A."/>
            <person name="Steindorff A."/>
            <person name="Ohm R."/>
            <person name="Martin F."/>
            <person name="Silar P."/>
            <person name="Natvig D."/>
            <person name="Lalanne C."/>
            <person name="Gautier V."/>
            <person name="Ament-velasquez S.L."/>
            <person name="Kruys A."/>
            <person name="Hutchinson M.I."/>
            <person name="Powell A.J."/>
            <person name="Barry K."/>
            <person name="Miller A.N."/>
            <person name="Grigoriev I.V."/>
            <person name="Debuchy R."/>
            <person name="Gladieux P."/>
            <person name="Thoren M.H."/>
            <person name="Johannesson H."/>
        </authorList>
    </citation>
    <scope>NUCLEOTIDE SEQUENCE</scope>
    <source>
        <strain evidence="2">SMH3391-2</strain>
    </source>
</reference>
<feature type="compositionally biased region" description="Basic residues" evidence="1">
    <location>
        <begin position="7"/>
        <end position="21"/>
    </location>
</feature>
<feature type="compositionally biased region" description="Acidic residues" evidence="1">
    <location>
        <begin position="110"/>
        <end position="134"/>
    </location>
</feature>
<dbReference type="EMBL" id="JAULSR010000007">
    <property type="protein sequence ID" value="KAK0615358.1"/>
    <property type="molecule type" value="Genomic_DNA"/>
</dbReference>
<comment type="caution">
    <text evidence="2">The sequence shown here is derived from an EMBL/GenBank/DDBJ whole genome shotgun (WGS) entry which is preliminary data.</text>
</comment>
<evidence type="ECO:0000256" key="1">
    <source>
        <dbReference type="SAM" id="MobiDB-lite"/>
    </source>
</evidence>
<keyword evidence="3" id="KW-1185">Reference proteome</keyword>
<dbReference type="Proteomes" id="UP001174934">
    <property type="component" value="Unassembled WGS sequence"/>
</dbReference>
<evidence type="ECO:0000313" key="2">
    <source>
        <dbReference type="EMBL" id="KAK0615358.1"/>
    </source>
</evidence>
<organism evidence="2 3">
    <name type="scientific">Bombardia bombarda</name>
    <dbReference type="NCBI Taxonomy" id="252184"/>
    <lineage>
        <taxon>Eukaryota</taxon>
        <taxon>Fungi</taxon>
        <taxon>Dikarya</taxon>
        <taxon>Ascomycota</taxon>
        <taxon>Pezizomycotina</taxon>
        <taxon>Sordariomycetes</taxon>
        <taxon>Sordariomycetidae</taxon>
        <taxon>Sordariales</taxon>
        <taxon>Lasiosphaeriaceae</taxon>
        <taxon>Bombardia</taxon>
    </lineage>
</organism>
<proteinExistence type="predicted"/>
<name>A0AA39WH80_9PEZI</name>
<sequence length="452" mass="50371">MLALAHIHTHNPLKPKYHKHPPTPPPPQNAPETRLRDGRQPGQEGPPQRRRRCCRPRYPPADLPSIPRNKRWADVSNSANVDHKYKLAVHNPVSAYEYVCMCQPPFSNGGDDDDSDDDDSDEEEDEEEGDDENGGNEPKKTSGGRGRCDAGETCLCNKPAADHPDHPWQVTVAGKHKFYTQRIHCGTRCPDDFGMYTFNDHEGYGVMEIIQNLLLDFEEVAGSWKEQWAVCEGMAFFLLTGFASPFFGVDDGELVSHTYELIGRLFVSMLAQLERDGRLGKDSEVQNLGLIMALFMRLAADARDYGCLQESEEEPIGPKKDKKTWCPHAFDNQVLAYARKYDVKLVGPSDMEDLIENCEQEADLPKPESNKGPKADPFGFVEALASYKSERGGIAAFLSSRKKSGSAVIGGDYLDITTWSSAERKEKAFAKKDPLGKAQIDAIKKGLILQRG</sequence>
<feature type="region of interest" description="Disordered" evidence="1">
    <location>
        <begin position="106"/>
        <end position="148"/>
    </location>
</feature>